<dbReference type="RefSeq" id="WP_060936986.1">
    <property type="nucleotide sequence ID" value="NZ_CP118095.1"/>
</dbReference>
<evidence type="ECO:0000256" key="2">
    <source>
        <dbReference type="SAM" id="MobiDB-lite"/>
    </source>
</evidence>
<sequence length="116" mass="13529">MGKKTKNIYEIYEKKLAESNKEVKQLNTKKKSFEVQKKKCDQLEEEINKLFAKIIRPLLIEKGYVSLTDQLNVIQSLPWKNEANQDELSDQSSSEEGREQGESNFIDDSLQNNVQY</sequence>
<keyword evidence="1" id="KW-0175">Coiled coil</keyword>
<feature type="coiled-coil region" evidence="1">
    <location>
        <begin position="9"/>
        <end position="53"/>
    </location>
</feature>
<gene>
    <name evidence="3" type="ORF">HMPREF3187_01201</name>
</gene>
<comment type="caution">
    <text evidence="3">The sequence shown here is derived from an EMBL/GenBank/DDBJ whole genome shotgun (WGS) entry which is preliminary data.</text>
</comment>
<reference evidence="3 4" key="1">
    <citation type="submission" date="2016-01" db="EMBL/GenBank/DDBJ databases">
        <authorList>
            <person name="Oliw E.H."/>
        </authorList>
    </citation>
    <scope>NUCLEOTIDE SEQUENCE [LARGE SCALE GENOMIC DNA]</scope>
    <source>
        <strain evidence="3 4">KA00635</strain>
    </source>
</reference>
<accession>A0A133XW85</accession>
<evidence type="ECO:0000256" key="1">
    <source>
        <dbReference type="SAM" id="Coils"/>
    </source>
</evidence>
<dbReference type="Proteomes" id="UP000070422">
    <property type="component" value="Unassembled WGS sequence"/>
</dbReference>
<organism evidence="3 4">
    <name type="scientific">Aerococcus christensenii</name>
    <dbReference type="NCBI Taxonomy" id="87541"/>
    <lineage>
        <taxon>Bacteria</taxon>
        <taxon>Bacillati</taxon>
        <taxon>Bacillota</taxon>
        <taxon>Bacilli</taxon>
        <taxon>Lactobacillales</taxon>
        <taxon>Aerococcaceae</taxon>
        <taxon>Aerococcus</taxon>
    </lineage>
</organism>
<evidence type="ECO:0000313" key="4">
    <source>
        <dbReference type="Proteomes" id="UP000070422"/>
    </source>
</evidence>
<name>A0A133XW85_9LACT</name>
<protein>
    <submittedName>
        <fullName evidence="3">Uncharacterized protein</fullName>
    </submittedName>
</protein>
<dbReference type="EMBL" id="LSCQ01000066">
    <property type="protein sequence ID" value="KXB35215.1"/>
    <property type="molecule type" value="Genomic_DNA"/>
</dbReference>
<dbReference type="AlphaFoldDB" id="A0A133XW85"/>
<feature type="region of interest" description="Disordered" evidence="2">
    <location>
        <begin position="82"/>
        <end position="116"/>
    </location>
</feature>
<evidence type="ECO:0000313" key="3">
    <source>
        <dbReference type="EMBL" id="KXB35215.1"/>
    </source>
</evidence>
<dbReference type="PATRIC" id="fig|87541.4.peg.1194"/>
<proteinExistence type="predicted"/>